<gene>
    <name evidence="1" type="ORF">GCM10010253_65480</name>
</gene>
<accession>A0ABQ2TR08</accession>
<name>A0ABQ2TR08_STRBA</name>
<keyword evidence="2" id="KW-1185">Reference proteome</keyword>
<comment type="caution">
    <text evidence="1">The sequence shown here is derived from an EMBL/GenBank/DDBJ whole genome shotgun (WGS) entry which is preliminary data.</text>
</comment>
<evidence type="ECO:0000313" key="1">
    <source>
        <dbReference type="EMBL" id="GGS81712.1"/>
    </source>
</evidence>
<sequence>MESLVDVQARDSCLMYLVHLTLAPPGVSPLPAETGRVLAARAPDVLEHVSVHPRARPHPVVGLFLRVASLEEAETTAERIWERAAAACPQLAGWHLRRAEVPLIAAAVEWFGPRSDFGPD</sequence>
<organism evidence="1 2">
    <name type="scientific">Streptomyces badius</name>
    <dbReference type="NCBI Taxonomy" id="1941"/>
    <lineage>
        <taxon>Bacteria</taxon>
        <taxon>Bacillati</taxon>
        <taxon>Actinomycetota</taxon>
        <taxon>Actinomycetes</taxon>
        <taxon>Kitasatosporales</taxon>
        <taxon>Streptomycetaceae</taxon>
        <taxon>Streptomyces</taxon>
    </lineage>
</organism>
<protein>
    <recommendedName>
        <fullName evidence="3">YCII-related domain-containing protein</fullName>
    </recommendedName>
</protein>
<evidence type="ECO:0008006" key="3">
    <source>
        <dbReference type="Google" id="ProtNLM"/>
    </source>
</evidence>
<proteinExistence type="predicted"/>
<reference evidence="2" key="1">
    <citation type="journal article" date="2019" name="Int. J. Syst. Evol. Microbiol.">
        <title>The Global Catalogue of Microorganisms (GCM) 10K type strain sequencing project: providing services to taxonomists for standard genome sequencing and annotation.</title>
        <authorList>
            <consortium name="The Broad Institute Genomics Platform"/>
            <consortium name="The Broad Institute Genome Sequencing Center for Infectious Disease"/>
            <person name="Wu L."/>
            <person name="Ma J."/>
        </authorList>
    </citation>
    <scope>NUCLEOTIDE SEQUENCE [LARGE SCALE GENOMIC DNA]</scope>
    <source>
        <strain evidence="2">JCM 4350</strain>
    </source>
</reference>
<evidence type="ECO:0000313" key="2">
    <source>
        <dbReference type="Proteomes" id="UP000659767"/>
    </source>
</evidence>
<dbReference type="EMBL" id="BMSZ01000029">
    <property type="protein sequence ID" value="GGS81712.1"/>
    <property type="molecule type" value="Genomic_DNA"/>
</dbReference>
<dbReference type="Proteomes" id="UP000659767">
    <property type="component" value="Unassembled WGS sequence"/>
</dbReference>